<dbReference type="WBParaSite" id="TMUE_1000003261.1">
    <property type="protein sequence ID" value="TMUE_1000003261.1"/>
    <property type="gene ID" value="WBGene00289569"/>
</dbReference>
<evidence type="ECO:0000313" key="2">
    <source>
        <dbReference type="WBParaSite" id="TMUE_1000003261.1"/>
    </source>
</evidence>
<name>A0A5S6Q7H5_TRIMR</name>
<dbReference type="Proteomes" id="UP000046395">
    <property type="component" value="Unassembled WGS sequence"/>
</dbReference>
<accession>A0A5S6Q7H5</accession>
<dbReference type="AlphaFoldDB" id="A0A5S6Q7H5"/>
<evidence type="ECO:0000313" key="1">
    <source>
        <dbReference type="Proteomes" id="UP000046395"/>
    </source>
</evidence>
<reference evidence="2" key="1">
    <citation type="submission" date="2019-12" db="UniProtKB">
        <authorList>
            <consortium name="WormBaseParasite"/>
        </authorList>
    </citation>
    <scope>IDENTIFICATION</scope>
</reference>
<sequence>MEEARIPLSKWEAITLKDNCERAINMLVLLLNSRGKLPNYVKQKILRRGAKEFAKIQKFIEKKLRDGASVSNAEMERAKIELQYFKSCLEIFKFFLKILDKFGISTPVLKDEVANDALSSSSGVCTSK</sequence>
<protein>
    <submittedName>
        <fullName evidence="2">Uncharacterized protein</fullName>
    </submittedName>
</protein>
<keyword evidence="1" id="KW-1185">Reference proteome</keyword>
<organism evidence="1 2">
    <name type="scientific">Trichuris muris</name>
    <name type="common">Mouse whipworm</name>
    <dbReference type="NCBI Taxonomy" id="70415"/>
    <lineage>
        <taxon>Eukaryota</taxon>
        <taxon>Metazoa</taxon>
        <taxon>Ecdysozoa</taxon>
        <taxon>Nematoda</taxon>
        <taxon>Enoplea</taxon>
        <taxon>Dorylaimia</taxon>
        <taxon>Trichinellida</taxon>
        <taxon>Trichuridae</taxon>
        <taxon>Trichuris</taxon>
    </lineage>
</organism>
<proteinExistence type="predicted"/>